<dbReference type="Proteomes" id="UP000178857">
    <property type="component" value="Unassembled WGS sequence"/>
</dbReference>
<dbReference type="GO" id="GO:0016491">
    <property type="term" value="F:oxidoreductase activity"/>
    <property type="evidence" value="ECO:0007669"/>
    <property type="project" value="UniProtKB-KW"/>
</dbReference>
<gene>
    <name evidence="8" type="ORF">A2970_01330</name>
</gene>
<comment type="similarity">
    <text evidence="1">Belongs to the thioredoxin family. DsbA subfamily.</text>
</comment>
<dbReference type="Gene3D" id="3.40.30.10">
    <property type="entry name" value="Glutaredoxin"/>
    <property type="match status" value="1"/>
</dbReference>
<keyword evidence="5" id="KW-0676">Redox-active center</keyword>
<evidence type="ECO:0000313" key="8">
    <source>
        <dbReference type="EMBL" id="OGK52833.1"/>
    </source>
</evidence>
<evidence type="ECO:0000256" key="6">
    <source>
        <dbReference type="SAM" id="Phobius"/>
    </source>
</evidence>
<dbReference type="PROSITE" id="PS51352">
    <property type="entry name" value="THIOREDOXIN_2"/>
    <property type="match status" value="1"/>
</dbReference>
<keyword evidence="4" id="KW-1015">Disulfide bond</keyword>
<name>A0A1F7JB53_9BACT</name>
<keyword evidence="2" id="KW-0732">Signal</keyword>
<feature type="transmembrane region" description="Helical" evidence="6">
    <location>
        <begin position="6"/>
        <end position="24"/>
    </location>
</feature>
<protein>
    <recommendedName>
        <fullName evidence="7">Thioredoxin domain-containing protein</fullName>
    </recommendedName>
</protein>
<comment type="caution">
    <text evidence="8">The sequence shown here is derived from an EMBL/GenBank/DDBJ whole genome shotgun (WGS) entry which is preliminary data.</text>
</comment>
<evidence type="ECO:0000313" key="9">
    <source>
        <dbReference type="Proteomes" id="UP000178857"/>
    </source>
</evidence>
<evidence type="ECO:0000256" key="5">
    <source>
        <dbReference type="ARBA" id="ARBA00023284"/>
    </source>
</evidence>
<keyword evidence="6" id="KW-0472">Membrane</keyword>
<dbReference type="Pfam" id="PF13462">
    <property type="entry name" value="Thioredoxin_4"/>
    <property type="match status" value="1"/>
</dbReference>
<organism evidence="8 9">
    <name type="scientific">Candidatus Roizmanbacteria bacterium RIFCSPLOWO2_01_FULL_44_13</name>
    <dbReference type="NCBI Taxonomy" id="1802069"/>
    <lineage>
        <taxon>Bacteria</taxon>
        <taxon>Candidatus Roizmaniibacteriota</taxon>
    </lineage>
</organism>
<dbReference type="PANTHER" id="PTHR13887">
    <property type="entry name" value="GLUTATHIONE S-TRANSFERASE KAPPA"/>
    <property type="match status" value="1"/>
</dbReference>
<reference evidence="8 9" key="1">
    <citation type="journal article" date="2016" name="Nat. Commun.">
        <title>Thousands of microbial genomes shed light on interconnected biogeochemical processes in an aquifer system.</title>
        <authorList>
            <person name="Anantharaman K."/>
            <person name="Brown C.T."/>
            <person name="Hug L.A."/>
            <person name="Sharon I."/>
            <person name="Castelle C.J."/>
            <person name="Probst A.J."/>
            <person name="Thomas B.C."/>
            <person name="Singh A."/>
            <person name="Wilkins M.J."/>
            <person name="Karaoz U."/>
            <person name="Brodie E.L."/>
            <person name="Williams K.H."/>
            <person name="Hubbard S.S."/>
            <person name="Banfield J.F."/>
        </authorList>
    </citation>
    <scope>NUCLEOTIDE SEQUENCE [LARGE SCALE GENOMIC DNA]</scope>
</reference>
<keyword evidence="6" id="KW-0812">Transmembrane</keyword>
<evidence type="ECO:0000256" key="1">
    <source>
        <dbReference type="ARBA" id="ARBA00005791"/>
    </source>
</evidence>
<evidence type="ECO:0000259" key="7">
    <source>
        <dbReference type="PROSITE" id="PS51352"/>
    </source>
</evidence>
<dbReference type="AlphaFoldDB" id="A0A1F7JB53"/>
<evidence type="ECO:0000256" key="3">
    <source>
        <dbReference type="ARBA" id="ARBA00023002"/>
    </source>
</evidence>
<dbReference type="InterPro" id="IPR012336">
    <property type="entry name" value="Thioredoxin-like_fold"/>
</dbReference>
<dbReference type="SUPFAM" id="SSF52833">
    <property type="entry name" value="Thioredoxin-like"/>
    <property type="match status" value="1"/>
</dbReference>
<dbReference type="InterPro" id="IPR013766">
    <property type="entry name" value="Thioredoxin_domain"/>
</dbReference>
<dbReference type="PANTHER" id="PTHR13887:SF14">
    <property type="entry name" value="DISULFIDE BOND FORMATION PROTEIN D"/>
    <property type="match status" value="1"/>
</dbReference>
<sequence>MNTKNILIGIGSFIALFVVLFFAYKLTNSAPAVDYSQINKIKPTDHVKWNKESQNILVEYSDLQCPACQGFYAFFKELEKTATPNAALVFRHFPLLSIHKNAFAAATAVEAASEQGKFWEMESSLYEKQTEWSSLPNPNDYFLQLANNLKLDLPKFKEDVTSQQVKDRVQEDLSEANSIGLNSTPTFILNGQKVEVATMEEFRQLLLSL</sequence>
<evidence type="ECO:0000256" key="2">
    <source>
        <dbReference type="ARBA" id="ARBA00022729"/>
    </source>
</evidence>
<dbReference type="EMBL" id="MGAT01000014">
    <property type="protein sequence ID" value="OGK52833.1"/>
    <property type="molecule type" value="Genomic_DNA"/>
</dbReference>
<keyword evidence="6" id="KW-1133">Transmembrane helix</keyword>
<proteinExistence type="inferred from homology"/>
<evidence type="ECO:0000256" key="4">
    <source>
        <dbReference type="ARBA" id="ARBA00023157"/>
    </source>
</evidence>
<feature type="domain" description="Thioredoxin" evidence="7">
    <location>
        <begin position="26"/>
        <end position="209"/>
    </location>
</feature>
<dbReference type="STRING" id="1802069.A2970_01330"/>
<accession>A0A1F7JB53</accession>
<keyword evidence="3" id="KW-0560">Oxidoreductase</keyword>
<dbReference type="InterPro" id="IPR036249">
    <property type="entry name" value="Thioredoxin-like_sf"/>
</dbReference>